<dbReference type="EMBL" id="BAAAZO010000003">
    <property type="protein sequence ID" value="GAA3609507.1"/>
    <property type="molecule type" value="Genomic_DNA"/>
</dbReference>
<keyword evidence="4" id="KW-1185">Reference proteome</keyword>
<feature type="compositionally biased region" description="Low complexity" evidence="1">
    <location>
        <begin position="37"/>
        <end position="51"/>
    </location>
</feature>
<keyword evidence="2" id="KW-0812">Transmembrane</keyword>
<comment type="caution">
    <text evidence="3">The sequence shown here is derived from an EMBL/GenBank/DDBJ whole genome shotgun (WGS) entry which is preliminary data.</text>
</comment>
<feature type="region of interest" description="Disordered" evidence="1">
    <location>
        <begin position="29"/>
        <end position="51"/>
    </location>
</feature>
<evidence type="ECO:0000313" key="3">
    <source>
        <dbReference type="EMBL" id="GAA3609507.1"/>
    </source>
</evidence>
<evidence type="ECO:0008006" key="5">
    <source>
        <dbReference type="Google" id="ProtNLM"/>
    </source>
</evidence>
<name>A0ABP6ZJZ5_9ACTN</name>
<evidence type="ECO:0000256" key="2">
    <source>
        <dbReference type="SAM" id="Phobius"/>
    </source>
</evidence>
<sequence>MDVWQWLVLVLGVLVLLTAVFYGIQARRRKGSVLAQRSRGTRPGNPPGGRS</sequence>
<keyword evidence="2" id="KW-0472">Membrane</keyword>
<gene>
    <name evidence="3" type="ORF">GCM10022223_26970</name>
</gene>
<feature type="transmembrane region" description="Helical" evidence="2">
    <location>
        <begin position="6"/>
        <end position="24"/>
    </location>
</feature>
<reference evidence="4" key="1">
    <citation type="journal article" date="2019" name="Int. J. Syst. Evol. Microbiol.">
        <title>The Global Catalogue of Microorganisms (GCM) 10K type strain sequencing project: providing services to taxonomists for standard genome sequencing and annotation.</title>
        <authorList>
            <consortium name="The Broad Institute Genomics Platform"/>
            <consortium name="The Broad Institute Genome Sequencing Center for Infectious Disease"/>
            <person name="Wu L."/>
            <person name="Ma J."/>
        </authorList>
    </citation>
    <scope>NUCLEOTIDE SEQUENCE [LARGE SCALE GENOMIC DNA]</scope>
    <source>
        <strain evidence="4">JCM 16902</strain>
    </source>
</reference>
<organism evidence="3 4">
    <name type="scientific">Kineosporia mesophila</name>
    <dbReference type="NCBI Taxonomy" id="566012"/>
    <lineage>
        <taxon>Bacteria</taxon>
        <taxon>Bacillati</taxon>
        <taxon>Actinomycetota</taxon>
        <taxon>Actinomycetes</taxon>
        <taxon>Kineosporiales</taxon>
        <taxon>Kineosporiaceae</taxon>
        <taxon>Kineosporia</taxon>
    </lineage>
</organism>
<accession>A0ABP6ZJZ5</accession>
<dbReference type="RefSeq" id="WP_231483341.1">
    <property type="nucleotide sequence ID" value="NZ_BAAAZO010000003.1"/>
</dbReference>
<proteinExistence type="predicted"/>
<dbReference type="Proteomes" id="UP001501074">
    <property type="component" value="Unassembled WGS sequence"/>
</dbReference>
<evidence type="ECO:0000313" key="4">
    <source>
        <dbReference type="Proteomes" id="UP001501074"/>
    </source>
</evidence>
<protein>
    <recommendedName>
        <fullName evidence="5">LPXTG cell wall anchor domain-containing protein</fullName>
    </recommendedName>
</protein>
<evidence type="ECO:0000256" key="1">
    <source>
        <dbReference type="SAM" id="MobiDB-lite"/>
    </source>
</evidence>
<keyword evidence="2" id="KW-1133">Transmembrane helix</keyword>